<feature type="compositionally biased region" description="Polar residues" evidence="1">
    <location>
        <begin position="622"/>
        <end position="667"/>
    </location>
</feature>
<dbReference type="Gene3D" id="2.40.160.50">
    <property type="entry name" value="membrane protein fhac: a member of the omp85/tpsb transporter family"/>
    <property type="match status" value="1"/>
</dbReference>
<sequence length="1117" mass="128201">MFFRRGIFTALILTILTASISKGQYAQETFGKNRIQYRQFNWQYLSGENFDVYYYDARKVVAQNALEFLESEFDRITDLIGYPPYFKTKVFIYNSLSDLRQSNVGLNRNLYTVNGETEFIKPYVEVANMGTVQEFKEELLLRISELMVDEMMFGGSLKDIFQSSILMNLPDWFIDGASLYVAKGWSAEMDDYMRQLMRTRKAKKITRLSDKEAALAGQSVWNFIAEKYGKSSVGNILNYTRITRNEEKSIQITLGVSFKQLINEWHKYYAEQEKKVSESYVIPSDSTSFIRHQNKTTVYTTVKISPDGKYIAYAENDRGRYIVKVRSLSSGRERTIISGGSKVIKQRVDYRQPLINWADANTLGVIGVKHGEYVFWLYDLSTRSKIPRELDRFSNVRSLNFSDNGRLAILSADFEGRNDLFLVSSRRDRVRRLTNDLYDDLDPSFIPGTNRIVFSSNRTSDSLRTATTPEFAQMKDTYNLFVFDLDTTKTTVARVTNTVSKDSEPLAIDNDNFYYLSDQRGIVNLFKYNRTNGIYSQITNFSTSIIGYDINFNNNTFAYVANKNMKQRVFVDRGFNASRQVFTPATRRKELQQARVIREKRKQEENKNMSIKDLLNARLKESQQQQDTATTPSTPVKPQVPDSLSATQPDTVITNTNPVDTTKNTGVVNTDNYQFEESAKKENVVSTDNYKFEDDVVKQNQPSESFLTRYMKAREKSKILGPFPYETKFSADNLVTSLVMDPLRGLGILLETQMNDMLENYRFNGGIMTTLDLRQGDVFAEFEYLPRFIDFSARFDRKAVRWETYEGDKVYKYTLHRLEIGASFPFTDRMRLTFKPFGQIASSVSLGERPFPLNPPSADPTNHYYGGFKSELVYDNSVSTGMNLMEGTRGKISFTHTQGIDNAEYSFSRASIDLRHYQQIYKEIVFAVRGFAGTFFGNSPKKFLLGGMNNWLFNKTYYKGVTSEGQANPLGIEGETQDILFVEYATNLRGFDYGTLFGNSAMLLNAELRIPLVRALTNGPVASNFFRNLQFVGFYDIGTSWSGKPPFTEGTSVSYDVINQAPFSARIKNYLNPWLQSYGVGVRTVVFSYYLKFDFAWPIEDYEVGKPRGFLTLGFDF</sequence>
<feature type="signal peptide" evidence="2">
    <location>
        <begin position="1"/>
        <end position="26"/>
    </location>
</feature>
<comment type="caution">
    <text evidence="3">The sequence shown here is derived from an EMBL/GenBank/DDBJ whole genome shotgun (WGS) entry which is preliminary data.</text>
</comment>
<dbReference type="PANTHER" id="PTHR36842">
    <property type="entry name" value="PROTEIN TOLB HOMOLOG"/>
    <property type="match status" value="1"/>
</dbReference>
<accession>A0ABS5VLX6</accession>
<dbReference type="EMBL" id="JAHESD010000003">
    <property type="protein sequence ID" value="MBT1702008.1"/>
    <property type="molecule type" value="Genomic_DNA"/>
</dbReference>
<dbReference type="RefSeq" id="WP_254151703.1">
    <property type="nucleotide sequence ID" value="NZ_JAHESD010000003.1"/>
</dbReference>
<organism evidence="3 4">
    <name type="scientific">Chryseosolibacter indicus</name>
    <dbReference type="NCBI Taxonomy" id="2782351"/>
    <lineage>
        <taxon>Bacteria</taxon>
        <taxon>Pseudomonadati</taxon>
        <taxon>Bacteroidota</taxon>
        <taxon>Cytophagia</taxon>
        <taxon>Cytophagales</taxon>
        <taxon>Chryseotaleaceae</taxon>
        <taxon>Chryseosolibacter</taxon>
    </lineage>
</organism>
<evidence type="ECO:0000313" key="3">
    <source>
        <dbReference type="EMBL" id="MBT1702008.1"/>
    </source>
</evidence>
<name>A0ABS5VLX6_9BACT</name>
<dbReference type="Gene3D" id="2.120.10.30">
    <property type="entry name" value="TolB, C-terminal domain"/>
    <property type="match status" value="2"/>
</dbReference>
<gene>
    <name evidence="3" type="ORF">KK060_01880</name>
</gene>
<keyword evidence="2" id="KW-0732">Signal</keyword>
<keyword evidence="4" id="KW-1185">Reference proteome</keyword>
<dbReference type="PANTHER" id="PTHR36842:SF1">
    <property type="entry name" value="PROTEIN TOLB"/>
    <property type="match status" value="1"/>
</dbReference>
<evidence type="ECO:0000313" key="4">
    <source>
        <dbReference type="Proteomes" id="UP000772618"/>
    </source>
</evidence>
<feature type="chain" id="PRO_5047527172" evidence="2">
    <location>
        <begin position="27"/>
        <end position="1117"/>
    </location>
</feature>
<dbReference type="SUPFAM" id="SSF82171">
    <property type="entry name" value="DPP6 N-terminal domain-like"/>
    <property type="match status" value="1"/>
</dbReference>
<dbReference type="Proteomes" id="UP000772618">
    <property type="component" value="Unassembled WGS sequence"/>
</dbReference>
<evidence type="ECO:0000256" key="1">
    <source>
        <dbReference type="SAM" id="MobiDB-lite"/>
    </source>
</evidence>
<protein>
    <submittedName>
        <fullName evidence="3">Translocation protein TolB</fullName>
    </submittedName>
</protein>
<dbReference type="InterPro" id="IPR011042">
    <property type="entry name" value="6-blade_b-propeller_TolB-like"/>
</dbReference>
<proteinExistence type="predicted"/>
<feature type="region of interest" description="Disordered" evidence="1">
    <location>
        <begin position="620"/>
        <end position="667"/>
    </location>
</feature>
<evidence type="ECO:0000256" key="2">
    <source>
        <dbReference type="SAM" id="SignalP"/>
    </source>
</evidence>
<reference evidence="3 4" key="1">
    <citation type="submission" date="2021-05" db="EMBL/GenBank/DDBJ databases">
        <title>A Polyphasic approach of four new species of the genus Ohtaekwangia: Ohtaekwangia histidinii sp. nov., Ohtaekwangia cretensis sp. nov., Ohtaekwangia indiensis sp. nov., Ohtaekwangia reichenbachii sp. nov. from diverse environment.</title>
        <authorList>
            <person name="Octaviana S."/>
        </authorList>
    </citation>
    <scope>NUCLEOTIDE SEQUENCE [LARGE SCALE GENOMIC DNA]</scope>
    <source>
        <strain evidence="3 4">PWU20</strain>
    </source>
</reference>